<dbReference type="EMBL" id="JANBPU010000044">
    <property type="protein sequence ID" value="KAJ1918473.1"/>
    <property type="molecule type" value="Genomic_DNA"/>
</dbReference>
<dbReference type="Proteomes" id="UP001150538">
    <property type="component" value="Unassembled WGS sequence"/>
</dbReference>
<feature type="compositionally biased region" description="Basic and acidic residues" evidence="1">
    <location>
        <begin position="113"/>
        <end position="123"/>
    </location>
</feature>
<feature type="compositionally biased region" description="Low complexity" evidence="1">
    <location>
        <begin position="181"/>
        <end position="198"/>
    </location>
</feature>
<feature type="region of interest" description="Disordered" evidence="1">
    <location>
        <begin position="561"/>
        <end position="761"/>
    </location>
</feature>
<feature type="compositionally biased region" description="Polar residues" evidence="1">
    <location>
        <begin position="462"/>
        <end position="480"/>
    </location>
</feature>
<accession>A0A9W8A3N1</accession>
<feature type="region of interest" description="Disordered" evidence="1">
    <location>
        <begin position="922"/>
        <end position="1034"/>
    </location>
</feature>
<feature type="compositionally biased region" description="Polar residues" evidence="1">
    <location>
        <begin position="718"/>
        <end position="728"/>
    </location>
</feature>
<feature type="compositionally biased region" description="Acidic residues" evidence="1">
    <location>
        <begin position="686"/>
        <end position="699"/>
    </location>
</feature>
<keyword evidence="4" id="KW-1185">Reference proteome</keyword>
<evidence type="ECO:0000313" key="4">
    <source>
        <dbReference type="Proteomes" id="UP001150538"/>
    </source>
</evidence>
<feature type="compositionally biased region" description="Basic and acidic residues" evidence="1">
    <location>
        <begin position="141"/>
        <end position="153"/>
    </location>
</feature>
<feature type="region of interest" description="Disordered" evidence="1">
    <location>
        <begin position="517"/>
        <end position="541"/>
    </location>
</feature>
<feature type="region of interest" description="Disordered" evidence="1">
    <location>
        <begin position="1"/>
        <end position="224"/>
    </location>
</feature>
<feature type="compositionally biased region" description="Polar residues" evidence="1">
    <location>
        <begin position="380"/>
        <end position="396"/>
    </location>
</feature>
<feature type="compositionally biased region" description="Basic and acidic residues" evidence="1">
    <location>
        <begin position="1"/>
        <end position="10"/>
    </location>
</feature>
<sequence length="1131" mass="125804">MATEHEETKTAPRAGSPEISIGNIMGIEELGVEYTEPQSPTNSDTDLDETEDETTQIKHEESNPTVREASPDLLKSIAIKHETMKSGGYDSDDSSNDSSNSSSSSEGEDDGSNEAKDDHSPSKREKKKPRKTKDRKAAKKAMLEIHQEAERLARSIPVEAPKETTNTLTIESFIEKYNARNKSNNNNNSTNSKGSNNSEDSPANPADKIKTLTKNKPVSKFNYHASDDDEDYEVEIIEPKHLTPKSMKIMSPQSKANKAHTPLEAFLKAGTQHFSKINTALSPKQLRSVRGVGALKELNRALLDTVHSKTISSNQQQKLSQRAHVNEPLGTEFKDDLIAQSEISRQLDEHANINNDTKNIENEDSKDSSSDEDDEDEYTNAINSSTKKRANNTSGKSRLVIDDEDDDEGGNYKPIEPKKTKEEKEKENVDFLAKFGMSAKSKKKKPETIGDNNEQAGAPSLKQDSPSPLTSLHNAPSETQESLDVMFPKLGNSNNNDGFGDINTQDSLLLTPTTPLIPRPKSAANNIESDTQPTQLLTDDNNGNVIATQDTQIMTLPTQLDSSEDIDNGQGENNFKALPTPVRKALQKGQQIQQIMPIDADTDKDADIKPNDSDDNGHKDEDNLISPPKRDLKRLRRYGKQTEPPDVDNVHEANSGHDEPDLQSYPLAKLQETTKKKKKKYKSEFVESEAEEDSEDDEAKLEAERNRKMAFKMFSWLKPSQDQEQQAKNSEDEDEDEQQYDTEEEEQQLMNDPLIDNNVEENSDDEQAIRELHRKRAHEEDEKLTRNIIHDLTTGSLLNSHKRYKTGSALDDDEEDFNDRQTRAERMEARRLQRKKMQRQEIHDRNLARIAQNPETSAFAQAALYRTDSNSESIHAGGSVSGYSSDEIGGDEFTKKSAAAWGDEIVEDHDILNAVRALTERHNSYTSTTSSTTGRNQSDSEDGNESSGNGYIPYKTKPGKSLSRSGTYQRPPQIPSKKFSSTTATTLFQSDDDDDDDNERRGGNEYEDDDGMDVDLENRRSNNTTMPSLISSSSISSDFITPPFKVVSIKRNNNIPIRKPGSIITASMNKFQNLISKNSDNHVSSSSRSNSSNKSGGGGHAKSSNKVTSSHNTHRSKTLAGNFTKTTTPTS</sequence>
<feature type="compositionally biased region" description="Basic and acidic residues" evidence="1">
    <location>
        <begin position="648"/>
        <end position="660"/>
    </location>
</feature>
<protein>
    <recommendedName>
        <fullName evidence="2">DNA replication checkpoint mediator MRC1 domain-containing protein</fullName>
    </recommendedName>
</protein>
<feature type="compositionally biased region" description="Basic residues" evidence="1">
    <location>
        <begin position="124"/>
        <end position="139"/>
    </location>
</feature>
<evidence type="ECO:0000259" key="2">
    <source>
        <dbReference type="Pfam" id="PF09444"/>
    </source>
</evidence>
<dbReference type="OrthoDB" id="2130597at2759"/>
<feature type="domain" description="DNA replication checkpoint mediator MRC1" evidence="2">
    <location>
        <begin position="724"/>
        <end position="861"/>
    </location>
</feature>
<feature type="compositionally biased region" description="Basic and acidic residues" evidence="1">
    <location>
        <begin position="415"/>
        <end position="429"/>
    </location>
</feature>
<feature type="compositionally biased region" description="Polar residues" evidence="1">
    <location>
        <begin position="978"/>
        <end position="989"/>
    </location>
</feature>
<feature type="compositionally biased region" description="Acidic residues" evidence="1">
    <location>
        <begin position="1005"/>
        <end position="1015"/>
    </location>
</feature>
<dbReference type="Pfam" id="PF09444">
    <property type="entry name" value="MRC1"/>
    <property type="match status" value="1"/>
</dbReference>
<feature type="compositionally biased region" description="Basic and acidic residues" evidence="1">
    <location>
        <begin position="358"/>
        <end position="369"/>
    </location>
</feature>
<dbReference type="AlphaFoldDB" id="A0A9W8A3N1"/>
<gene>
    <name evidence="3" type="ORF">H4219_002567</name>
</gene>
<feature type="region of interest" description="Disordered" evidence="1">
    <location>
        <begin position="345"/>
        <end position="480"/>
    </location>
</feature>
<feature type="compositionally biased region" description="Low complexity" evidence="1">
    <location>
        <begin position="1078"/>
        <end position="1094"/>
    </location>
</feature>
<name>A0A9W8A3N1_9FUNG</name>
<feature type="compositionally biased region" description="Polar residues" evidence="1">
    <location>
        <begin position="1119"/>
        <end position="1131"/>
    </location>
</feature>
<feature type="compositionally biased region" description="Low complexity" evidence="1">
    <location>
        <begin position="96"/>
        <end position="105"/>
    </location>
</feature>
<evidence type="ECO:0000256" key="1">
    <source>
        <dbReference type="SAM" id="MobiDB-lite"/>
    </source>
</evidence>
<organism evidence="3 4">
    <name type="scientific">Mycoemilia scoparia</name>
    <dbReference type="NCBI Taxonomy" id="417184"/>
    <lineage>
        <taxon>Eukaryota</taxon>
        <taxon>Fungi</taxon>
        <taxon>Fungi incertae sedis</taxon>
        <taxon>Zoopagomycota</taxon>
        <taxon>Kickxellomycotina</taxon>
        <taxon>Kickxellomycetes</taxon>
        <taxon>Kickxellales</taxon>
        <taxon>Kickxellaceae</taxon>
        <taxon>Mycoemilia</taxon>
    </lineage>
</organism>
<proteinExistence type="predicted"/>
<feature type="region of interest" description="Disordered" evidence="1">
    <location>
        <begin position="1078"/>
        <end position="1131"/>
    </location>
</feature>
<feature type="region of interest" description="Disordered" evidence="1">
    <location>
        <begin position="869"/>
        <end position="889"/>
    </location>
</feature>
<comment type="caution">
    <text evidence="3">The sequence shown here is derived from an EMBL/GenBank/DDBJ whole genome shotgun (WGS) entry which is preliminary data.</text>
</comment>
<dbReference type="InterPro" id="IPR018564">
    <property type="entry name" value="Repl_chkpnt_MRC1_dom"/>
</dbReference>
<feature type="compositionally biased region" description="Basic and acidic residues" evidence="1">
    <location>
        <begin position="601"/>
        <end position="622"/>
    </location>
</feature>
<feature type="compositionally biased region" description="Acidic residues" evidence="1">
    <location>
        <begin position="45"/>
        <end position="54"/>
    </location>
</feature>
<evidence type="ECO:0000313" key="3">
    <source>
        <dbReference type="EMBL" id="KAJ1918473.1"/>
    </source>
</evidence>
<feature type="compositionally biased region" description="Acidic residues" evidence="1">
    <location>
        <begin position="731"/>
        <end position="747"/>
    </location>
</feature>
<reference evidence="3" key="1">
    <citation type="submission" date="2022-07" db="EMBL/GenBank/DDBJ databases">
        <title>Phylogenomic reconstructions and comparative analyses of Kickxellomycotina fungi.</title>
        <authorList>
            <person name="Reynolds N.K."/>
            <person name="Stajich J.E."/>
            <person name="Barry K."/>
            <person name="Grigoriev I.V."/>
            <person name="Crous P."/>
            <person name="Smith M.E."/>
        </authorList>
    </citation>
    <scope>NUCLEOTIDE SEQUENCE</scope>
    <source>
        <strain evidence="3">NBRC 100468</strain>
    </source>
</reference>
<feature type="compositionally biased region" description="Polar residues" evidence="1">
    <location>
        <begin position="523"/>
        <end position="541"/>
    </location>
</feature>